<protein>
    <submittedName>
        <fullName evidence="2">Alkene reductase</fullName>
    </submittedName>
</protein>
<dbReference type="InterPro" id="IPR013785">
    <property type="entry name" value="Aldolase_TIM"/>
</dbReference>
<dbReference type="Proteomes" id="UP000603200">
    <property type="component" value="Unassembled WGS sequence"/>
</dbReference>
<dbReference type="InterPro" id="IPR001155">
    <property type="entry name" value="OxRdtase_FMN_N"/>
</dbReference>
<sequence>MTSAFDSHDLAGTKLANRIAMAPMTRSRAYGPGATPTDLMATYYAQRAGAGLIITEGVQPSVVGQGYTNTPGLHSAEQVAAWRKVTGAVHAEGGVIFAQLMHGGRIGHPSLLPDGLTPVAPSAVAATGQVFTDTGPQDLTTPKELSEQEITETIRDFADAARNAIAAGFDGVEIHGANGYLVQQFLSVNANRRTDGWGGSVEGRIRFAVEVAAAVAGAIGGDKVGFRISPHNTTNDIAEHDVEETYLALVARLAPLGLAYLHVMESTDRDLTRRLRAEWPATFILNPATKPAPTGLDALRLIEDGTADVIAYGAMFLANPDLPARLAAGGPFNTPDFAAAFGGDHRGYTDYPTLAAPGA</sequence>
<gene>
    <name evidence="2" type="ORF">Ahu01nite_091310</name>
</gene>
<dbReference type="Pfam" id="PF00724">
    <property type="entry name" value="Oxidored_FMN"/>
    <property type="match status" value="1"/>
</dbReference>
<name>A0ABQ4A587_9ACTN</name>
<dbReference type="InterPro" id="IPR045247">
    <property type="entry name" value="Oye-like"/>
</dbReference>
<proteinExistence type="predicted"/>
<dbReference type="Gene3D" id="3.20.20.70">
    <property type="entry name" value="Aldolase class I"/>
    <property type="match status" value="1"/>
</dbReference>
<dbReference type="PANTHER" id="PTHR22893">
    <property type="entry name" value="NADH OXIDOREDUCTASE-RELATED"/>
    <property type="match status" value="1"/>
</dbReference>
<evidence type="ECO:0000259" key="1">
    <source>
        <dbReference type="Pfam" id="PF00724"/>
    </source>
</evidence>
<accession>A0ABQ4A587</accession>
<dbReference type="EMBL" id="BOMN01000132">
    <property type="protein sequence ID" value="GIE26029.1"/>
    <property type="molecule type" value="Genomic_DNA"/>
</dbReference>
<evidence type="ECO:0000313" key="3">
    <source>
        <dbReference type="Proteomes" id="UP000603200"/>
    </source>
</evidence>
<evidence type="ECO:0000313" key="2">
    <source>
        <dbReference type="EMBL" id="GIE26029.1"/>
    </source>
</evidence>
<comment type="caution">
    <text evidence="2">The sequence shown here is derived from an EMBL/GenBank/DDBJ whole genome shotgun (WGS) entry which is preliminary data.</text>
</comment>
<keyword evidence="3" id="KW-1185">Reference proteome</keyword>
<reference evidence="2 3" key="1">
    <citation type="submission" date="2021-01" db="EMBL/GenBank/DDBJ databases">
        <title>Whole genome shotgun sequence of Actinoplanes humidus NBRC 14915.</title>
        <authorList>
            <person name="Komaki H."/>
            <person name="Tamura T."/>
        </authorList>
    </citation>
    <scope>NUCLEOTIDE SEQUENCE [LARGE SCALE GENOMIC DNA]</scope>
    <source>
        <strain evidence="2 3">NBRC 14915</strain>
    </source>
</reference>
<feature type="domain" description="NADH:flavin oxidoreductase/NADH oxidase N-terminal" evidence="1">
    <location>
        <begin position="11"/>
        <end position="329"/>
    </location>
</feature>
<dbReference type="CDD" id="cd02933">
    <property type="entry name" value="OYE_like_FMN"/>
    <property type="match status" value="1"/>
</dbReference>
<organism evidence="2 3">
    <name type="scientific">Winogradskya humida</name>
    <dbReference type="NCBI Taxonomy" id="113566"/>
    <lineage>
        <taxon>Bacteria</taxon>
        <taxon>Bacillati</taxon>
        <taxon>Actinomycetota</taxon>
        <taxon>Actinomycetes</taxon>
        <taxon>Micromonosporales</taxon>
        <taxon>Micromonosporaceae</taxon>
        <taxon>Winogradskya</taxon>
    </lineage>
</organism>
<dbReference type="RefSeq" id="WP_203842947.1">
    <property type="nucleotide sequence ID" value="NZ_BAAATV010000018.1"/>
</dbReference>
<dbReference type="PANTHER" id="PTHR22893:SF91">
    <property type="entry name" value="NADPH DEHYDROGENASE 2-RELATED"/>
    <property type="match status" value="1"/>
</dbReference>
<dbReference type="SUPFAM" id="SSF51395">
    <property type="entry name" value="FMN-linked oxidoreductases"/>
    <property type="match status" value="1"/>
</dbReference>